<evidence type="ECO:0000259" key="1">
    <source>
        <dbReference type="Pfam" id="PF12728"/>
    </source>
</evidence>
<protein>
    <recommendedName>
        <fullName evidence="1">Helix-turn-helix domain-containing protein</fullName>
    </recommendedName>
</protein>
<proteinExistence type="predicted"/>
<organism evidence="2">
    <name type="scientific">marine sediment metagenome</name>
    <dbReference type="NCBI Taxonomy" id="412755"/>
    <lineage>
        <taxon>unclassified sequences</taxon>
        <taxon>metagenomes</taxon>
        <taxon>ecological metagenomes</taxon>
    </lineage>
</organism>
<accession>X1RHX6</accession>
<dbReference type="Pfam" id="PF12728">
    <property type="entry name" value="HTH_17"/>
    <property type="match status" value="1"/>
</dbReference>
<dbReference type="EMBL" id="BARW01001699">
    <property type="protein sequence ID" value="GAI62755.1"/>
    <property type="molecule type" value="Genomic_DNA"/>
</dbReference>
<evidence type="ECO:0000313" key="2">
    <source>
        <dbReference type="EMBL" id="GAI62755.1"/>
    </source>
</evidence>
<name>X1RHX6_9ZZZZ</name>
<sequence length="72" mass="8282">MPVRMLGEKFYMVEDLIDILPLSKQSIQVYIRSGKLPGRRIGKFYYVSQASLKNFLKGRDKSAIEAEGMQKI</sequence>
<dbReference type="InterPro" id="IPR041657">
    <property type="entry name" value="HTH_17"/>
</dbReference>
<gene>
    <name evidence="2" type="ORF">S12H4_05213</name>
</gene>
<reference evidence="2" key="1">
    <citation type="journal article" date="2014" name="Front. Microbiol.">
        <title>High frequency of phylogenetically diverse reductive dehalogenase-homologous genes in deep subseafloor sedimentary metagenomes.</title>
        <authorList>
            <person name="Kawai M."/>
            <person name="Futagami T."/>
            <person name="Toyoda A."/>
            <person name="Takaki Y."/>
            <person name="Nishi S."/>
            <person name="Hori S."/>
            <person name="Arai W."/>
            <person name="Tsubouchi T."/>
            <person name="Morono Y."/>
            <person name="Uchiyama I."/>
            <person name="Ito T."/>
            <person name="Fujiyama A."/>
            <person name="Inagaki F."/>
            <person name="Takami H."/>
        </authorList>
    </citation>
    <scope>NUCLEOTIDE SEQUENCE</scope>
    <source>
        <strain evidence="2">Expedition CK06-06</strain>
    </source>
</reference>
<feature type="domain" description="Helix-turn-helix" evidence="1">
    <location>
        <begin position="13"/>
        <end position="59"/>
    </location>
</feature>
<dbReference type="AlphaFoldDB" id="X1RHX6"/>
<comment type="caution">
    <text evidence="2">The sequence shown here is derived from an EMBL/GenBank/DDBJ whole genome shotgun (WGS) entry which is preliminary data.</text>
</comment>